<dbReference type="EMBL" id="LBOG01000002">
    <property type="protein sequence ID" value="KKP30596.1"/>
    <property type="molecule type" value="Genomic_DNA"/>
</dbReference>
<comment type="caution">
    <text evidence="1">The sequence shown here is derived from an EMBL/GenBank/DDBJ whole genome shotgun (WGS) entry which is preliminary data.</text>
</comment>
<dbReference type="AlphaFoldDB" id="A0A0F9YVX0"/>
<accession>A0A0F9YVX0</accession>
<name>A0A0F9YVX0_9BACT</name>
<evidence type="ECO:0000313" key="2">
    <source>
        <dbReference type="Proteomes" id="UP000034934"/>
    </source>
</evidence>
<evidence type="ECO:0000313" key="1">
    <source>
        <dbReference type="EMBL" id="KKP30596.1"/>
    </source>
</evidence>
<protein>
    <submittedName>
        <fullName evidence="1">Uncharacterized protein</fullName>
    </submittedName>
</protein>
<sequence>MAKLNMAVSHRLSQDEALKRVKTLLGEVKTQFADQDQRSARGVERQHRQVQFLGDGILRQRNADRESVGSGTFWQSPFRGVVLQGEDRIHAEGASRNASRLTSRPAITRGPTFALAPFHL</sequence>
<proteinExistence type="predicted"/>
<dbReference type="Proteomes" id="UP000034934">
    <property type="component" value="Unassembled WGS sequence"/>
</dbReference>
<gene>
    <name evidence="1" type="ORF">UR19_C0002G0117</name>
</gene>
<organism evidence="1 2">
    <name type="scientific">Candidatus Nomurabacteria bacterium GW2011_GWF1_31_48</name>
    <dbReference type="NCBI Taxonomy" id="1618767"/>
    <lineage>
        <taxon>Bacteria</taxon>
        <taxon>Candidatus Nomuraibacteriota</taxon>
    </lineage>
</organism>
<reference evidence="1 2" key="1">
    <citation type="journal article" date="2015" name="Nature">
        <title>rRNA introns, odd ribosomes, and small enigmatic genomes across a large radiation of phyla.</title>
        <authorList>
            <person name="Brown C.T."/>
            <person name="Hug L.A."/>
            <person name="Thomas B.C."/>
            <person name="Sharon I."/>
            <person name="Castelle C.J."/>
            <person name="Singh A."/>
            <person name="Wilkins M.J."/>
            <person name="Williams K.H."/>
            <person name="Banfield J.F."/>
        </authorList>
    </citation>
    <scope>NUCLEOTIDE SEQUENCE [LARGE SCALE GENOMIC DNA]</scope>
</reference>